<comment type="caution">
    <text evidence="1">The sequence shown here is derived from an EMBL/GenBank/DDBJ whole genome shotgun (WGS) entry which is preliminary data.</text>
</comment>
<gene>
    <name evidence="1" type="ORF">CUN85_07745</name>
</gene>
<keyword evidence="2" id="KW-1185">Reference proteome</keyword>
<dbReference type="Proteomes" id="UP000297295">
    <property type="component" value="Unassembled WGS sequence"/>
</dbReference>
<dbReference type="AlphaFoldDB" id="A0A4E0PUZ9"/>
<name>A0A4E0PUZ9_9EURY</name>
<dbReference type="NCBIfam" id="TIGR03291">
    <property type="entry name" value="methan_mark_17"/>
    <property type="match status" value="1"/>
</dbReference>
<organism evidence="1 2">
    <name type="scientific">Methanolobus halotolerans</name>
    <dbReference type="NCBI Taxonomy" id="2052935"/>
    <lineage>
        <taxon>Archaea</taxon>
        <taxon>Methanobacteriati</taxon>
        <taxon>Methanobacteriota</taxon>
        <taxon>Stenosarchaea group</taxon>
        <taxon>Methanomicrobia</taxon>
        <taxon>Methanosarcinales</taxon>
        <taxon>Methanosarcinaceae</taxon>
        <taxon>Methanolobus</taxon>
    </lineage>
</organism>
<reference evidence="1 2" key="1">
    <citation type="submission" date="2017-11" db="EMBL/GenBank/DDBJ databases">
        <title>Isolation and Characterization of Methanogenic Archaea from Saline Meromictic Lake at Siberia.</title>
        <authorList>
            <person name="Shen Y."/>
            <person name="Huang H.-H."/>
            <person name="Lai M.-C."/>
            <person name="Chen S.-C."/>
        </authorList>
    </citation>
    <scope>NUCLEOTIDE SEQUENCE [LARGE SCALE GENOMIC DNA]</scope>
    <source>
        <strain evidence="1 2">SY-01</strain>
    </source>
</reference>
<dbReference type="InterPro" id="IPR016762">
    <property type="entry name" value="Methan_mark_17"/>
</dbReference>
<protein>
    <submittedName>
        <fullName evidence="1">Methanogenesis marker 17 protein</fullName>
    </submittedName>
</protein>
<dbReference type="Pfam" id="PF09886">
    <property type="entry name" value="DUF2113"/>
    <property type="match status" value="1"/>
</dbReference>
<dbReference type="OrthoDB" id="52971at2157"/>
<proteinExistence type="predicted"/>
<dbReference type="EMBL" id="PGGK01000007">
    <property type="protein sequence ID" value="TGC08919.1"/>
    <property type="molecule type" value="Genomic_DNA"/>
</dbReference>
<evidence type="ECO:0000313" key="1">
    <source>
        <dbReference type="EMBL" id="TGC08919.1"/>
    </source>
</evidence>
<dbReference type="PIRSF" id="PIRSF019464">
    <property type="entry name" value="UCP019464"/>
    <property type="match status" value="1"/>
</dbReference>
<dbReference type="RefSeq" id="WP_135389746.1">
    <property type="nucleotide sequence ID" value="NZ_PGGK01000007.1"/>
</dbReference>
<accession>A0A4E0PUZ9</accession>
<sequence>MEALETFIVESTVPEEGAAYRSIISDIISELVLGGAIGRIKVVIRPEDSLFQMAIVLRGSQSPVKLSDFAEVGYGNLEKKEIKLTMNEEKYLPALLEKLWARYSRGNVIQPERKTLLIRQKEDPEKEISFLEEMLVADPKQTLLSRLVEMAIRSTPEGFRVRYHSMKDNYFIFVASEDNLKSEWIEEGHMILEQLQEEK</sequence>
<evidence type="ECO:0000313" key="2">
    <source>
        <dbReference type="Proteomes" id="UP000297295"/>
    </source>
</evidence>